<dbReference type="PANTHER" id="PTHR31642:SF310">
    <property type="entry name" value="FATTY ALCOHOL:CAFFEOYL-COA ACYLTRANSFERASE"/>
    <property type="match status" value="1"/>
</dbReference>
<dbReference type="GO" id="GO:0016747">
    <property type="term" value="F:acyltransferase activity, transferring groups other than amino-acyl groups"/>
    <property type="evidence" value="ECO:0007669"/>
    <property type="project" value="TreeGrafter"/>
</dbReference>
<keyword evidence="1" id="KW-0808">Transferase</keyword>
<dbReference type="Proteomes" id="UP001273589">
    <property type="component" value="Unassembled WGS sequence"/>
</dbReference>
<dbReference type="EMBL" id="JARAWN010000002">
    <property type="protein sequence ID" value="MDX3128299.1"/>
    <property type="molecule type" value="Genomic_DNA"/>
</dbReference>
<organism evidence="2 3">
    <name type="scientific">Streptomyces europaeiscabiei</name>
    <dbReference type="NCBI Taxonomy" id="146819"/>
    <lineage>
        <taxon>Bacteria</taxon>
        <taxon>Bacillati</taxon>
        <taxon>Actinomycetota</taxon>
        <taxon>Actinomycetes</taxon>
        <taxon>Kitasatosporales</taxon>
        <taxon>Streptomycetaceae</taxon>
        <taxon>Streptomyces</taxon>
    </lineage>
</organism>
<dbReference type="InterPro" id="IPR023213">
    <property type="entry name" value="CAT-like_dom_sf"/>
</dbReference>
<dbReference type="Gene3D" id="3.30.559.10">
    <property type="entry name" value="Chloramphenicol acetyltransferase-like domain"/>
    <property type="match status" value="2"/>
</dbReference>
<dbReference type="InterPro" id="IPR050317">
    <property type="entry name" value="Plant_Fungal_Acyltransferase"/>
</dbReference>
<keyword evidence="2" id="KW-0012">Acyltransferase</keyword>
<evidence type="ECO:0000313" key="3">
    <source>
        <dbReference type="Proteomes" id="UP001273589"/>
    </source>
</evidence>
<comment type="caution">
    <text evidence="2">The sequence shown here is derived from an EMBL/GenBank/DDBJ whole genome shotgun (WGS) entry which is preliminary data.</text>
</comment>
<dbReference type="Pfam" id="PF02458">
    <property type="entry name" value="Transferase"/>
    <property type="match status" value="1"/>
</dbReference>
<dbReference type="AlphaFoldDB" id="A0AAJ2PIM0"/>
<name>A0AAJ2PIM0_9ACTN</name>
<proteinExistence type="predicted"/>
<evidence type="ECO:0000256" key="1">
    <source>
        <dbReference type="ARBA" id="ARBA00022679"/>
    </source>
</evidence>
<accession>A0AAJ2PIM0</accession>
<dbReference type="SUPFAM" id="SSF52777">
    <property type="entry name" value="CoA-dependent acyltransferases"/>
    <property type="match status" value="1"/>
</dbReference>
<dbReference type="PANTHER" id="PTHR31642">
    <property type="entry name" value="TRICHOTHECENE 3-O-ACETYLTRANSFERASE"/>
    <property type="match status" value="1"/>
</dbReference>
<reference evidence="2" key="1">
    <citation type="journal article" date="2023" name="Microb. Genom.">
        <title>Mesoterricola silvestris gen. nov., sp. nov., Mesoterricola sediminis sp. nov., Geothrix oryzae sp. nov., Geothrix edaphica sp. nov., Geothrix rubra sp. nov., and Geothrix limicola sp. nov., six novel members of Acidobacteriota isolated from soils.</title>
        <authorList>
            <person name="Weisberg A.J."/>
            <person name="Pearce E."/>
            <person name="Kramer C.G."/>
            <person name="Chang J.H."/>
            <person name="Clarke C.R."/>
        </authorList>
    </citation>
    <scope>NUCLEOTIDE SEQUENCE</scope>
    <source>
        <strain evidence="2">ND06-05F</strain>
    </source>
</reference>
<sequence>MRHGPRPRTPGRTVVLRGAGPTGERVRLGVHDLVNGTFATLRTFYYRQTLDADALQDSLRRTLAHYPLLTGRLERDKDGGLSVVCRDAGALFEVAHSDHAMPDHGPDRPVGRDVRRYVRSVNPFRVVGHNTPLLTVKVTHMRGGGSVLGVSINHSLVDGGGAFGFLLHWSRVHAGQDQPAPPHDRRLLDGLADEARPAPDDPQYAVVTRRKKFGFFWTVNAHARHVRTLTVRFTAQDVLALREAARDGQDRDRAPASSGDALGAHLWRVLGSLRDRAPDAEERLGIVVGLRDPLKERLPDGYGGNAVSNTTAVLPSRELREEPLAHAVQAVRAAVDRVTVDRVRQEAAFLDAQRRAGRSGRVLSRMALDAFEGTVALNNISRLPLYAVEFGAGRPFWFEYPASLIPWTVLVAPTPDDDYSRDVHLSVPIGAADALRGPEWSARLRDPAGSLDLP</sequence>
<dbReference type="RefSeq" id="WP_319688290.1">
    <property type="nucleotide sequence ID" value="NZ_JARAWN010000002.1"/>
</dbReference>
<evidence type="ECO:0000313" key="2">
    <source>
        <dbReference type="EMBL" id="MDX3128299.1"/>
    </source>
</evidence>
<gene>
    <name evidence="2" type="ORF">PV367_00385</name>
</gene>
<protein>
    <submittedName>
        <fullName evidence="2">Acyltransferase</fullName>
    </submittedName>
</protein>